<accession>A0A016ULL3</accession>
<evidence type="ECO:0000313" key="1">
    <source>
        <dbReference type="EMBL" id="EYC16040.1"/>
    </source>
</evidence>
<proteinExistence type="predicted"/>
<reference evidence="2" key="1">
    <citation type="journal article" date="2015" name="Nat. Genet.">
        <title>The genome and transcriptome of the zoonotic hookworm Ancylostoma ceylanicum identify infection-specific gene families.</title>
        <authorList>
            <person name="Schwarz E.M."/>
            <person name="Hu Y."/>
            <person name="Antoshechkin I."/>
            <person name="Miller M.M."/>
            <person name="Sternberg P.W."/>
            <person name="Aroian R.V."/>
        </authorList>
    </citation>
    <scope>NUCLEOTIDE SEQUENCE</scope>
    <source>
        <strain evidence="2">HY135</strain>
    </source>
</reference>
<dbReference type="AlphaFoldDB" id="A0A016ULL3"/>
<name>A0A016ULL3_9BILA</name>
<evidence type="ECO:0000313" key="2">
    <source>
        <dbReference type="Proteomes" id="UP000024635"/>
    </source>
</evidence>
<dbReference type="EMBL" id="JARK01001371">
    <property type="protein sequence ID" value="EYC16040.1"/>
    <property type="molecule type" value="Genomic_DNA"/>
</dbReference>
<organism evidence="1 2">
    <name type="scientific">Ancylostoma ceylanicum</name>
    <dbReference type="NCBI Taxonomy" id="53326"/>
    <lineage>
        <taxon>Eukaryota</taxon>
        <taxon>Metazoa</taxon>
        <taxon>Ecdysozoa</taxon>
        <taxon>Nematoda</taxon>
        <taxon>Chromadorea</taxon>
        <taxon>Rhabditida</taxon>
        <taxon>Rhabditina</taxon>
        <taxon>Rhabditomorpha</taxon>
        <taxon>Strongyloidea</taxon>
        <taxon>Ancylostomatidae</taxon>
        <taxon>Ancylostomatinae</taxon>
        <taxon>Ancylostoma</taxon>
    </lineage>
</organism>
<protein>
    <submittedName>
        <fullName evidence="1">Uncharacterized protein</fullName>
    </submittedName>
</protein>
<sequence>MYAERCSIIQHFSRFKRATTVAFDSLLYENTLSTVSFIDYWLVTIQNVNYVSFSITIQLHQNFQPFAFLRDANGRLILAISGDTSLELV</sequence>
<comment type="caution">
    <text evidence="1">The sequence shown here is derived from an EMBL/GenBank/DDBJ whole genome shotgun (WGS) entry which is preliminary data.</text>
</comment>
<gene>
    <name evidence="1" type="primary">Acey_s0035.g3111</name>
    <name evidence="1" type="ORF">Y032_0035g3111</name>
</gene>
<dbReference type="Proteomes" id="UP000024635">
    <property type="component" value="Unassembled WGS sequence"/>
</dbReference>
<keyword evidence="2" id="KW-1185">Reference proteome</keyword>